<dbReference type="KEGG" id="vg:62680272"/>
<dbReference type="RefSeq" id="YP_009997754.1">
    <property type="nucleotide sequence ID" value="NC_052977.1"/>
</dbReference>
<evidence type="ECO:0000313" key="1">
    <source>
        <dbReference type="EMBL" id="QGH44971.1"/>
    </source>
</evidence>
<keyword evidence="2" id="KW-1185">Reference proteome</keyword>
<name>A0A5Q2UBR1_9CAUD</name>
<sequence>MTKPAKKPAKNMAHRPAKDDALKLMSDLPSPTKVIGALWPIIRDNKLPVEQHIPVRQSMAHLRHLELFLSNTVLRNREQRLIDAEKGLCAGTEHRCHAAREMHARLEAVRAKDCWYRTECIQCKELFFSAYEWQHHYTGYNTCMPAAAFPDLGMVKTAHGFWILHTDAENVLEPRERLSVDDVAMTDFQQRAYGLAGEELEALEAELNAAGAGKLPATLPKDGIVWPAGAEPAKVASSLDELDDLLGADDLEDLI</sequence>
<protein>
    <submittedName>
        <fullName evidence="1">Uncharacterized protein</fullName>
    </submittedName>
</protein>
<reference evidence="1 2" key="1">
    <citation type="submission" date="2019-09" db="EMBL/GenBank/DDBJ databases">
        <title>Phages that infect the bacterial plant pathogen.</title>
        <authorList>
            <person name="Lightbourn L."/>
            <person name="Amarillas L."/>
            <person name="Estrada M."/>
            <person name="Leon R."/>
            <person name="Figueroa L."/>
        </authorList>
    </citation>
    <scope>NUCLEOTIDE SEQUENCE [LARGE SCALE GENOMIC DNA]</scope>
</reference>
<organism evidence="1 2">
    <name type="scientific">Bacteriophage Phobos</name>
    <dbReference type="NCBI Taxonomy" id="2662138"/>
    <lineage>
        <taxon>Viruses</taxon>
        <taxon>Duplodnaviria</taxon>
        <taxon>Heunggongvirae</taxon>
        <taxon>Uroviricota</taxon>
        <taxon>Caudoviricetes</taxon>
        <taxon>Casjensviridae</taxon>
        <taxon>Phobosvirus</taxon>
        <taxon>Phobosvirus phobos</taxon>
    </lineage>
</organism>
<accession>A0A5Q2UBR1</accession>
<evidence type="ECO:0000313" key="2">
    <source>
        <dbReference type="Proteomes" id="UP000383418"/>
    </source>
</evidence>
<dbReference type="EMBL" id="MN478374">
    <property type="protein sequence ID" value="QGH44971.1"/>
    <property type="molecule type" value="Genomic_DNA"/>
</dbReference>
<dbReference type="Proteomes" id="UP000383418">
    <property type="component" value="Segment"/>
</dbReference>
<proteinExistence type="predicted"/>
<dbReference type="GeneID" id="62680272"/>